<sequence>MQQTSELGSDWWNDSNDHEELQHAVNEGAVGATSNPVITCAAVNNHPDIWLPIIDKMIESNSAGSEDDILWGLIDEVGKKAANILRPVYKKTDGLKGKLSLQVNPKFYRNAGLMFEQGKYLASLAPNIAVKCPALPAGIAALEKLTANGICINATVSFTVPQAVQVAEAIERGLDQAEQDGINIEKLTPYVTIMVGRIDDHLKRVKQSENIDVDPEIIDWASIAVFKNAYKIFQKRGYRSKLLAAAFRNHKHWSELVGGDIVISMPYEWWNKFNASDIEVINRINDPVDSEITDKLSNNFNDFNRAFNENGMTIEEFEFFGASKHTMDTFLDGYDEFIQIIRSRMINR</sequence>
<name>A0A381Q2L3_9ZZZZ</name>
<dbReference type="InterPro" id="IPR013785">
    <property type="entry name" value="Aldolase_TIM"/>
</dbReference>
<dbReference type="Pfam" id="PF00923">
    <property type="entry name" value="TAL_FSA"/>
    <property type="match status" value="1"/>
</dbReference>
<dbReference type="Gene3D" id="3.20.20.70">
    <property type="entry name" value="Aldolase class I"/>
    <property type="match status" value="1"/>
</dbReference>
<evidence type="ECO:0008006" key="3">
    <source>
        <dbReference type="Google" id="ProtNLM"/>
    </source>
</evidence>
<dbReference type="PANTHER" id="PTHR10683">
    <property type="entry name" value="TRANSALDOLASE"/>
    <property type="match status" value="1"/>
</dbReference>
<dbReference type="SUPFAM" id="SSF51569">
    <property type="entry name" value="Aldolase"/>
    <property type="match status" value="1"/>
</dbReference>
<dbReference type="EMBL" id="UINC01001174">
    <property type="protein sequence ID" value="SUZ73290.1"/>
    <property type="molecule type" value="Genomic_DNA"/>
</dbReference>
<reference evidence="2" key="1">
    <citation type="submission" date="2018-05" db="EMBL/GenBank/DDBJ databases">
        <authorList>
            <person name="Lanie J.A."/>
            <person name="Ng W.-L."/>
            <person name="Kazmierczak K.M."/>
            <person name="Andrzejewski T.M."/>
            <person name="Davidsen T.M."/>
            <person name="Wayne K.J."/>
            <person name="Tettelin H."/>
            <person name="Glass J.I."/>
            <person name="Rusch D."/>
            <person name="Podicherti R."/>
            <person name="Tsui H.-C.T."/>
            <person name="Winkler M.E."/>
        </authorList>
    </citation>
    <scope>NUCLEOTIDE SEQUENCE</scope>
</reference>
<evidence type="ECO:0000256" key="1">
    <source>
        <dbReference type="ARBA" id="ARBA00023270"/>
    </source>
</evidence>
<organism evidence="2">
    <name type="scientific">marine metagenome</name>
    <dbReference type="NCBI Taxonomy" id="408172"/>
    <lineage>
        <taxon>unclassified sequences</taxon>
        <taxon>metagenomes</taxon>
        <taxon>ecological metagenomes</taxon>
    </lineage>
</organism>
<dbReference type="InterPro" id="IPR001585">
    <property type="entry name" value="TAL/FSA"/>
</dbReference>
<keyword evidence="1" id="KW-0704">Schiff base</keyword>
<dbReference type="AlphaFoldDB" id="A0A381Q2L3"/>
<evidence type="ECO:0000313" key="2">
    <source>
        <dbReference type="EMBL" id="SUZ73290.1"/>
    </source>
</evidence>
<proteinExistence type="predicted"/>
<gene>
    <name evidence="2" type="ORF">METZ01_LOCUS26144</name>
</gene>
<accession>A0A381Q2L3</accession>
<protein>
    <recommendedName>
        <fullName evidence="3">Transaldolase</fullName>
    </recommendedName>
</protein>
<dbReference type="GO" id="GO:0005975">
    <property type="term" value="P:carbohydrate metabolic process"/>
    <property type="evidence" value="ECO:0007669"/>
    <property type="project" value="InterPro"/>
</dbReference>